<proteinExistence type="predicted"/>
<evidence type="ECO:0000313" key="1">
    <source>
        <dbReference type="EMBL" id="TQM95434.1"/>
    </source>
</evidence>
<organism evidence="1 2">
    <name type="scientific">Ornithinimicrobium humiphilum</name>
    <dbReference type="NCBI Taxonomy" id="125288"/>
    <lineage>
        <taxon>Bacteria</taxon>
        <taxon>Bacillati</taxon>
        <taxon>Actinomycetota</taxon>
        <taxon>Actinomycetes</taxon>
        <taxon>Micrococcales</taxon>
        <taxon>Ornithinimicrobiaceae</taxon>
        <taxon>Ornithinimicrobium</taxon>
    </lineage>
</organism>
<dbReference type="RefSeq" id="WP_141817194.1">
    <property type="nucleotide sequence ID" value="NZ_BAAAIL010000003.1"/>
</dbReference>
<dbReference type="OrthoDB" id="570199at2"/>
<sequence length="383" mass="43280">MPLFEVKDDGLLKLDQTTLAAEHLWERRHLQAYLRQHLHEIDGARDLLVIAEEFADWTDSKRRIDLLGVDRRGNLVVIELKRGNTGEHMELQAVRYAAMVSTMTLDQAARAFAQFLAAAGEPVDVEAARTRIVEHIDAEDAEEEFGRDVRIVLVSEDFSLEVTSAIMWLSAKGIDITAIRLAVHKLEGRLLLDFLQVIPFKGAEDYQVRVRTKEQAEQELRRNKVPWNGEWYMAYGGRPWGEARTYGFVSAGGRSDSGRLFSQPLFRLPVGGRIWVHAPKTGYLGVAEVLARPVPLTDFQVSVDGVQKCFSQVTQHEWHGPEEGDAIEHFVAVKWLDCVAAGEDPFNEPGLFGNQNIVAQPQDPKWAHTIERLKARFPHWSTA</sequence>
<reference evidence="1 2" key="1">
    <citation type="submission" date="2019-06" db="EMBL/GenBank/DDBJ databases">
        <title>Sequencing the genomes of 1000 actinobacteria strains.</title>
        <authorList>
            <person name="Klenk H.-P."/>
        </authorList>
    </citation>
    <scope>NUCLEOTIDE SEQUENCE [LARGE SCALE GENOMIC DNA]</scope>
    <source>
        <strain evidence="1 2">DSM 12362</strain>
    </source>
</reference>
<dbReference type="Gene3D" id="3.40.1350.10">
    <property type="match status" value="1"/>
</dbReference>
<dbReference type="AlphaFoldDB" id="A0A543KK80"/>
<dbReference type="Proteomes" id="UP000315133">
    <property type="component" value="Unassembled WGS sequence"/>
</dbReference>
<name>A0A543KK80_9MICO</name>
<dbReference type="InterPro" id="IPR011856">
    <property type="entry name" value="tRNA_endonuc-like_dom_sf"/>
</dbReference>
<accession>A0A543KK80</accession>
<keyword evidence="2" id="KW-1185">Reference proteome</keyword>
<evidence type="ECO:0000313" key="2">
    <source>
        <dbReference type="Proteomes" id="UP000315133"/>
    </source>
</evidence>
<comment type="caution">
    <text evidence="1">The sequence shown here is derived from an EMBL/GenBank/DDBJ whole genome shotgun (WGS) entry which is preliminary data.</text>
</comment>
<gene>
    <name evidence="1" type="ORF">FB476_0277</name>
</gene>
<dbReference type="EMBL" id="VFPU01000001">
    <property type="protein sequence ID" value="TQM95434.1"/>
    <property type="molecule type" value="Genomic_DNA"/>
</dbReference>
<protein>
    <submittedName>
        <fullName evidence="1">Uncharacterized protein</fullName>
    </submittedName>
</protein>
<dbReference type="GO" id="GO:0003676">
    <property type="term" value="F:nucleic acid binding"/>
    <property type="evidence" value="ECO:0007669"/>
    <property type="project" value="InterPro"/>
</dbReference>